<accession>A0A7X5ZV72</accession>
<protein>
    <recommendedName>
        <fullName evidence="4">Protein activator of alkane oxidation PraB</fullName>
    </recommendedName>
</protein>
<dbReference type="RefSeq" id="WP_167298499.1">
    <property type="nucleotide sequence ID" value="NZ_JAASQV010000001.1"/>
</dbReference>
<evidence type="ECO:0000313" key="3">
    <source>
        <dbReference type="Proteomes" id="UP000564677"/>
    </source>
</evidence>
<name>A0A7X5ZV72_9SPHN</name>
<comment type="caution">
    <text evidence="2">The sequence shown here is derived from an EMBL/GenBank/DDBJ whole genome shotgun (WGS) entry which is preliminary data.</text>
</comment>
<keyword evidence="3" id="KW-1185">Reference proteome</keyword>
<evidence type="ECO:0000256" key="1">
    <source>
        <dbReference type="SAM" id="SignalP"/>
    </source>
</evidence>
<feature type="chain" id="PRO_5030553134" description="Protein activator of alkane oxidation PraB" evidence="1">
    <location>
        <begin position="24"/>
        <end position="164"/>
    </location>
</feature>
<organism evidence="2 3">
    <name type="scientific">Sphingomonas leidyi</name>
    <dbReference type="NCBI Taxonomy" id="68569"/>
    <lineage>
        <taxon>Bacteria</taxon>
        <taxon>Pseudomonadati</taxon>
        <taxon>Pseudomonadota</taxon>
        <taxon>Alphaproteobacteria</taxon>
        <taxon>Sphingomonadales</taxon>
        <taxon>Sphingomonadaceae</taxon>
        <taxon>Sphingomonas</taxon>
    </lineage>
</organism>
<sequence length="164" mass="16271">MNIFTKSVAALISLVAFQSAAMAQTLSPANTAVTASGQLTQDLNGTLTTVCNVTLSGTTDSTGITFTSYTGSAVSGPLACDDGLVLPLRVQANSSTSVTIKDMAVSTRLGDCGPRDVVGPWSNLTSTAGPLSAALPGTTGFLALIGGVCNASGSLTVSPAITIN</sequence>
<keyword evidence="1" id="KW-0732">Signal</keyword>
<evidence type="ECO:0008006" key="4">
    <source>
        <dbReference type="Google" id="ProtNLM"/>
    </source>
</evidence>
<gene>
    <name evidence="2" type="ORF">FHR20_001024</name>
</gene>
<proteinExistence type="predicted"/>
<dbReference type="AlphaFoldDB" id="A0A7X5ZV72"/>
<reference evidence="2 3" key="1">
    <citation type="submission" date="2020-03" db="EMBL/GenBank/DDBJ databases">
        <title>Genomic Encyclopedia of Type Strains, Phase IV (KMG-IV): sequencing the most valuable type-strain genomes for metagenomic binning, comparative biology and taxonomic classification.</title>
        <authorList>
            <person name="Goeker M."/>
        </authorList>
    </citation>
    <scope>NUCLEOTIDE SEQUENCE [LARGE SCALE GENOMIC DNA]</scope>
    <source>
        <strain evidence="2 3">DSM 4733</strain>
    </source>
</reference>
<dbReference type="EMBL" id="JAASQV010000001">
    <property type="protein sequence ID" value="NIJ64093.1"/>
    <property type="molecule type" value="Genomic_DNA"/>
</dbReference>
<evidence type="ECO:0000313" key="2">
    <source>
        <dbReference type="EMBL" id="NIJ64093.1"/>
    </source>
</evidence>
<feature type="signal peptide" evidence="1">
    <location>
        <begin position="1"/>
        <end position="23"/>
    </location>
</feature>
<dbReference type="Proteomes" id="UP000564677">
    <property type="component" value="Unassembled WGS sequence"/>
</dbReference>